<organism evidence="1 2">
    <name type="scientific">Enterobacter agglomerans</name>
    <name type="common">Erwinia herbicola</name>
    <name type="synonym">Pantoea agglomerans</name>
    <dbReference type="NCBI Taxonomy" id="549"/>
    <lineage>
        <taxon>Bacteria</taxon>
        <taxon>Pseudomonadati</taxon>
        <taxon>Pseudomonadota</taxon>
        <taxon>Gammaproteobacteria</taxon>
        <taxon>Enterobacterales</taxon>
        <taxon>Erwiniaceae</taxon>
        <taxon>Pantoea</taxon>
        <taxon>Pantoea agglomerans group</taxon>
    </lineage>
</organism>
<dbReference type="EMBL" id="OW970316">
    <property type="protein sequence ID" value="CAH6363485.1"/>
    <property type="molecule type" value="Genomic_DNA"/>
</dbReference>
<dbReference type="Proteomes" id="UP001158961">
    <property type="component" value="Plasmid P1"/>
</dbReference>
<keyword evidence="1" id="KW-0614">Plasmid</keyword>
<evidence type="ECO:0000313" key="2">
    <source>
        <dbReference type="Proteomes" id="UP001158961"/>
    </source>
</evidence>
<name>A0AAN2FGI4_ENTAG</name>
<reference evidence="1" key="1">
    <citation type="submission" date="2022-05" db="EMBL/GenBank/DDBJ databases">
        <authorList>
            <person name="Pothier F. J."/>
        </authorList>
    </citation>
    <scope>NUCLEOTIDE SEQUENCE</scope>
    <source>
        <strain evidence="1">DAPP-PG734</strain>
        <plasmid evidence="1">P1</plasmid>
    </source>
</reference>
<evidence type="ECO:0000313" key="1">
    <source>
        <dbReference type="EMBL" id="CAH6363485.1"/>
    </source>
</evidence>
<sequence length="55" mass="6207">MSVGIIKKKQELPFTGRLPVLPVAARSHCWRGRGRANVHQAMKYKAFNCGYAFSE</sequence>
<accession>A0AAN2FGI4</accession>
<dbReference type="AlphaFoldDB" id="A0AAN2FGI4"/>
<gene>
    <name evidence="1" type="ORF">DAPPPG734_21715</name>
</gene>
<geneLocation type="plasmid" evidence="1 2">
    <name>P1</name>
</geneLocation>
<protein>
    <submittedName>
        <fullName evidence="1">Uncharacterized protein</fullName>
    </submittedName>
</protein>
<proteinExistence type="predicted"/>